<proteinExistence type="inferred from homology"/>
<evidence type="ECO:0000313" key="9">
    <source>
        <dbReference type="EMBL" id="CZS96929.1"/>
    </source>
</evidence>
<evidence type="ECO:0000256" key="1">
    <source>
        <dbReference type="ARBA" id="ARBA00004141"/>
    </source>
</evidence>
<comment type="similarity">
    <text evidence="5">Belongs to the SAT4 family.</text>
</comment>
<dbReference type="Proteomes" id="UP000178129">
    <property type="component" value="Unassembled WGS sequence"/>
</dbReference>
<dbReference type="PANTHER" id="PTHR33048:SF64">
    <property type="entry name" value="INTEGRAL MEMBRANE PROTEIN"/>
    <property type="match status" value="1"/>
</dbReference>
<reference evidence="10" key="1">
    <citation type="submission" date="2016-03" db="EMBL/GenBank/DDBJ databases">
        <authorList>
            <person name="Ploux O."/>
        </authorList>
    </citation>
    <scope>NUCLEOTIDE SEQUENCE [LARGE SCALE GENOMIC DNA]</scope>
    <source>
        <strain evidence="10">UK7</strain>
    </source>
</reference>
<accession>A0A1E1KFY2</accession>
<comment type="subcellular location">
    <subcellularLocation>
        <location evidence="1">Membrane</location>
        <topology evidence="1">Multi-pass membrane protein</topology>
    </subcellularLocation>
</comment>
<feature type="transmembrane region" description="Helical" evidence="7">
    <location>
        <begin position="20"/>
        <end position="40"/>
    </location>
</feature>
<feature type="transmembrane region" description="Helical" evidence="7">
    <location>
        <begin position="210"/>
        <end position="231"/>
    </location>
</feature>
<feature type="domain" description="Rhodopsin" evidence="8">
    <location>
        <begin position="36"/>
        <end position="269"/>
    </location>
</feature>
<gene>
    <name evidence="9" type="ORF">RCO7_02680</name>
</gene>
<dbReference type="InterPro" id="IPR049326">
    <property type="entry name" value="Rhodopsin_dom_fungi"/>
</dbReference>
<evidence type="ECO:0000256" key="6">
    <source>
        <dbReference type="SAM" id="MobiDB-lite"/>
    </source>
</evidence>
<evidence type="ECO:0000256" key="7">
    <source>
        <dbReference type="SAM" id="Phobius"/>
    </source>
</evidence>
<sequence>MPWIYNLVNEDAASNSSVILGVGVSLTILSLTIVSLRFYVRGRIVRTVTIDDWIIGVTWIFAFIFVAITLAQSRWGLGLQDIGDFPLENLPESDFLQFVGATFYILSIFGFKISAIFTFLRMAVDLTYRRTITALAIACSMFHFCFFVAQLNRCSPVAKQLDPRVVKGTCLPLVSFSAAMGAFVILLNIVTMLSPIPILLHSCFSIRKNLIIGFIFILGVIVTLAQLMRILSISSQARKNDHYYALIWSIVEINLGMITVSIVPLAPLFPSFFFERGSIRSLSISSFDTRRSYDKLKNYLQKMRRQNKTWNRLVMFLGYGMMRKDVETGERGDATRTMSRVGSRMSSRMGHGGVGTSTDELTGPVIIMKTTEVIVSRDGDEQLSGKG</sequence>
<evidence type="ECO:0000259" key="8">
    <source>
        <dbReference type="Pfam" id="PF20684"/>
    </source>
</evidence>
<keyword evidence="3 7" id="KW-1133">Transmembrane helix</keyword>
<feature type="transmembrane region" description="Helical" evidence="7">
    <location>
        <begin position="95"/>
        <end position="120"/>
    </location>
</feature>
<comment type="caution">
    <text evidence="9">The sequence shown here is derived from an EMBL/GenBank/DDBJ whole genome shotgun (WGS) entry which is preliminary data.</text>
</comment>
<organism evidence="9 10">
    <name type="scientific">Rhynchosporium graminicola</name>
    <dbReference type="NCBI Taxonomy" id="2792576"/>
    <lineage>
        <taxon>Eukaryota</taxon>
        <taxon>Fungi</taxon>
        <taxon>Dikarya</taxon>
        <taxon>Ascomycota</taxon>
        <taxon>Pezizomycotina</taxon>
        <taxon>Leotiomycetes</taxon>
        <taxon>Helotiales</taxon>
        <taxon>Ploettnerulaceae</taxon>
        <taxon>Rhynchosporium</taxon>
    </lineage>
</organism>
<dbReference type="PANTHER" id="PTHR33048">
    <property type="entry name" value="PTH11-LIKE INTEGRAL MEMBRANE PROTEIN (AFU_ORTHOLOGUE AFUA_5G11245)"/>
    <property type="match status" value="1"/>
</dbReference>
<keyword evidence="4 7" id="KW-0472">Membrane</keyword>
<dbReference type="InterPro" id="IPR052337">
    <property type="entry name" value="SAT4-like"/>
</dbReference>
<keyword evidence="2 7" id="KW-0812">Transmembrane</keyword>
<dbReference type="Pfam" id="PF20684">
    <property type="entry name" value="Fung_rhodopsin"/>
    <property type="match status" value="1"/>
</dbReference>
<evidence type="ECO:0000313" key="10">
    <source>
        <dbReference type="Proteomes" id="UP000178129"/>
    </source>
</evidence>
<evidence type="ECO:0000256" key="3">
    <source>
        <dbReference type="ARBA" id="ARBA00022989"/>
    </source>
</evidence>
<feature type="compositionally biased region" description="Low complexity" evidence="6">
    <location>
        <begin position="335"/>
        <end position="349"/>
    </location>
</feature>
<dbReference type="GO" id="GO:0016020">
    <property type="term" value="C:membrane"/>
    <property type="evidence" value="ECO:0007669"/>
    <property type="project" value="UniProtKB-SubCell"/>
</dbReference>
<feature type="transmembrane region" description="Helical" evidence="7">
    <location>
        <begin position="171"/>
        <end position="190"/>
    </location>
</feature>
<feature type="transmembrane region" description="Helical" evidence="7">
    <location>
        <begin position="243"/>
        <end position="274"/>
    </location>
</feature>
<evidence type="ECO:0000256" key="2">
    <source>
        <dbReference type="ARBA" id="ARBA00022692"/>
    </source>
</evidence>
<dbReference type="EMBL" id="FJUW01000012">
    <property type="protein sequence ID" value="CZS96929.1"/>
    <property type="molecule type" value="Genomic_DNA"/>
</dbReference>
<feature type="transmembrane region" description="Helical" evidence="7">
    <location>
        <begin position="52"/>
        <end position="75"/>
    </location>
</feature>
<dbReference type="AlphaFoldDB" id="A0A1E1KFY2"/>
<protein>
    <recommendedName>
        <fullName evidence="8">Rhodopsin domain-containing protein</fullName>
    </recommendedName>
</protein>
<evidence type="ECO:0000256" key="4">
    <source>
        <dbReference type="ARBA" id="ARBA00023136"/>
    </source>
</evidence>
<evidence type="ECO:0000256" key="5">
    <source>
        <dbReference type="ARBA" id="ARBA00038359"/>
    </source>
</evidence>
<feature type="region of interest" description="Disordered" evidence="6">
    <location>
        <begin position="328"/>
        <end position="356"/>
    </location>
</feature>
<dbReference type="InParanoid" id="A0A1E1KFY2"/>
<name>A0A1E1KFY2_9HELO</name>
<keyword evidence="10" id="KW-1185">Reference proteome</keyword>